<feature type="region of interest" description="Disordered" evidence="1">
    <location>
        <begin position="48"/>
        <end position="112"/>
    </location>
</feature>
<evidence type="ECO:0000313" key="2">
    <source>
        <dbReference type="EMBL" id="VEL40327.1"/>
    </source>
</evidence>
<evidence type="ECO:0000313" key="3">
    <source>
        <dbReference type="Proteomes" id="UP000784294"/>
    </source>
</evidence>
<feature type="compositionally biased region" description="Polar residues" evidence="1">
    <location>
        <begin position="64"/>
        <end position="83"/>
    </location>
</feature>
<proteinExistence type="predicted"/>
<sequence>MQLHTSHFRPQSGGTSCLVSFNLPTAEDRKVLDGWLHACLAETAEVSRHRPILQLSSPPHPTANPASPATSSRFAKLPNSPSDSRLIKSPSSNPSAAGGPRKTFHLLPDKTDLSGRLDLPARSLSSVNLAHGY</sequence>
<feature type="compositionally biased region" description="Low complexity" evidence="1">
    <location>
        <begin position="89"/>
        <end position="100"/>
    </location>
</feature>
<dbReference type="AlphaFoldDB" id="A0A448XMP8"/>
<reference evidence="2" key="1">
    <citation type="submission" date="2018-11" db="EMBL/GenBank/DDBJ databases">
        <authorList>
            <consortium name="Pathogen Informatics"/>
        </authorList>
    </citation>
    <scope>NUCLEOTIDE SEQUENCE</scope>
</reference>
<keyword evidence="3" id="KW-1185">Reference proteome</keyword>
<accession>A0A448XMP8</accession>
<protein>
    <submittedName>
        <fullName evidence="2">Uncharacterized protein</fullName>
    </submittedName>
</protein>
<organism evidence="2 3">
    <name type="scientific">Protopolystoma xenopodis</name>
    <dbReference type="NCBI Taxonomy" id="117903"/>
    <lineage>
        <taxon>Eukaryota</taxon>
        <taxon>Metazoa</taxon>
        <taxon>Spiralia</taxon>
        <taxon>Lophotrochozoa</taxon>
        <taxon>Platyhelminthes</taxon>
        <taxon>Monogenea</taxon>
        <taxon>Polyopisthocotylea</taxon>
        <taxon>Polystomatidea</taxon>
        <taxon>Polystomatidae</taxon>
        <taxon>Protopolystoma</taxon>
    </lineage>
</organism>
<comment type="caution">
    <text evidence="2">The sequence shown here is derived from an EMBL/GenBank/DDBJ whole genome shotgun (WGS) entry which is preliminary data.</text>
</comment>
<gene>
    <name evidence="2" type="ORF">PXEA_LOCUS33767</name>
</gene>
<dbReference type="EMBL" id="CAAALY010264494">
    <property type="protein sequence ID" value="VEL40327.1"/>
    <property type="molecule type" value="Genomic_DNA"/>
</dbReference>
<dbReference type="Proteomes" id="UP000784294">
    <property type="component" value="Unassembled WGS sequence"/>
</dbReference>
<evidence type="ECO:0000256" key="1">
    <source>
        <dbReference type="SAM" id="MobiDB-lite"/>
    </source>
</evidence>
<name>A0A448XMP8_9PLAT</name>